<comment type="caution">
    <text evidence="2">The sequence shown here is derived from an EMBL/GenBank/DDBJ whole genome shotgun (WGS) entry which is preliminary data.</text>
</comment>
<name>A0ABW2KSZ1_9PROT</name>
<feature type="signal peptide" evidence="1">
    <location>
        <begin position="1"/>
        <end position="23"/>
    </location>
</feature>
<evidence type="ECO:0000313" key="2">
    <source>
        <dbReference type="EMBL" id="MFC7333151.1"/>
    </source>
</evidence>
<keyword evidence="1" id="KW-0732">Signal</keyword>
<dbReference type="InterPro" id="IPR013424">
    <property type="entry name" value="Ice-binding_C"/>
</dbReference>
<reference evidence="3" key="1">
    <citation type="journal article" date="2019" name="Int. J. Syst. Evol. Microbiol.">
        <title>The Global Catalogue of Microorganisms (GCM) 10K type strain sequencing project: providing services to taxonomists for standard genome sequencing and annotation.</title>
        <authorList>
            <consortium name="The Broad Institute Genomics Platform"/>
            <consortium name="The Broad Institute Genome Sequencing Center for Infectious Disease"/>
            <person name="Wu L."/>
            <person name="Ma J."/>
        </authorList>
    </citation>
    <scope>NUCLEOTIDE SEQUENCE [LARGE SCALE GENOMIC DNA]</scope>
    <source>
        <strain evidence="3">CGMCC 1.16275</strain>
    </source>
</reference>
<accession>A0ABW2KSZ1</accession>
<proteinExistence type="predicted"/>
<dbReference type="NCBIfam" id="NF038131">
    <property type="entry name" value="choice_anch_K"/>
    <property type="match status" value="1"/>
</dbReference>
<organism evidence="2 3">
    <name type="scientific">Rhodocista pekingensis</name>
    <dbReference type="NCBI Taxonomy" id="201185"/>
    <lineage>
        <taxon>Bacteria</taxon>
        <taxon>Pseudomonadati</taxon>
        <taxon>Pseudomonadota</taxon>
        <taxon>Alphaproteobacteria</taxon>
        <taxon>Rhodospirillales</taxon>
        <taxon>Azospirillaceae</taxon>
        <taxon>Rhodocista</taxon>
    </lineage>
</organism>
<dbReference type="InterPro" id="IPR047995">
    <property type="entry name" value="Choice_anch_K"/>
</dbReference>
<sequence length="231" mass="24091">MAAKTLGLAAALGLLLATASAHAIPIAGTSGGSFSNVDNCTGFETCRINGTVNGPATQVEWGYGLISGGSTLTAVDRVWNTSTDLDDFIIAELVWTNLATSDFRTPDLFTVDYTLTVNFTQPNGSSDSELFNLRITNPTNPPGDRIAGMTLADLSNLSFSLNGVIISDIKYAVGGAGSFVNNIWKNPEGDTSRLYVTADFTAAQVPEPAALGLVAGALLGAGVLSRRRRQA</sequence>
<gene>
    <name evidence="2" type="ORF">ACFQPS_08250</name>
</gene>
<evidence type="ECO:0000256" key="1">
    <source>
        <dbReference type="SAM" id="SignalP"/>
    </source>
</evidence>
<keyword evidence="3" id="KW-1185">Reference proteome</keyword>
<dbReference type="NCBIfam" id="TIGR02595">
    <property type="entry name" value="PEP_CTERM"/>
    <property type="match status" value="1"/>
</dbReference>
<feature type="chain" id="PRO_5045182010" evidence="1">
    <location>
        <begin position="24"/>
        <end position="231"/>
    </location>
</feature>
<dbReference type="EMBL" id="JBHTCM010000010">
    <property type="protein sequence ID" value="MFC7333151.1"/>
    <property type="molecule type" value="Genomic_DNA"/>
</dbReference>
<protein>
    <submittedName>
        <fullName evidence="2">Choice-of-anchor K domain-containing protein</fullName>
    </submittedName>
</protein>
<dbReference type="Proteomes" id="UP001596456">
    <property type="component" value="Unassembled WGS sequence"/>
</dbReference>
<dbReference type="RefSeq" id="WP_377358045.1">
    <property type="nucleotide sequence ID" value="NZ_JBHTCM010000010.1"/>
</dbReference>
<evidence type="ECO:0000313" key="3">
    <source>
        <dbReference type="Proteomes" id="UP001596456"/>
    </source>
</evidence>